<accession>A0A165ZXG1</accession>
<evidence type="ECO:0000256" key="2">
    <source>
        <dbReference type="ARBA" id="ARBA00022694"/>
    </source>
</evidence>
<dbReference type="SUPFAM" id="SSF88697">
    <property type="entry name" value="PUA domain-like"/>
    <property type="match status" value="1"/>
</dbReference>
<evidence type="ECO:0000313" key="4">
    <source>
        <dbReference type="EMBL" id="KZX11291.1"/>
    </source>
</evidence>
<dbReference type="InterPro" id="IPR038250">
    <property type="entry name" value="TGT_C2_sf"/>
</dbReference>
<dbReference type="EMBL" id="LWMU01000092">
    <property type="protein sequence ID" value="KZX11291.1"/>
    <property type="molecule type" value="Genomic_DNA"/>
</dbReference>
<dbReference type="InterPro" id="IPR015947">
    <property type="entry name" value="PUA-like_sf"/>
</dbReference>
<gene>
    <name evidence="4" type="ORF">MBORA_15360</name>
</gene>
<dbReference type="Pfam" id="PF01472">
    <property type="entry name" value="PUA"/>
    <property type="match status" value="1"/>
</dbReference>
<name>A0A165ZXG1_METOA</name>
<dbReference type="SUPFAM" id="SSF52141">
    <property type="entry name" value="Uracil-DNA glycosylase-like"/>
    <property type="match status" value="1"/>
</dbReference>
<dbReference type="PATRIC" id="fig|66851.6.peg.1677"/>
<keyword evidence="2" id="KW-0819">tRNA processing</keyword>
<dbReference type="Gene3D" id="2.30.130.10">
    <property type="entry name" value="PUA domain"/>
    <property type="match status" value="1"/>
</dbReference>
<evidence type="ECO:0000313" key="5">
    <source>
        <dbReference type="Proteomes" id="UP000077428"/>
    </source>
</evidence>
<dbReference type="SMART" id="SM00359">
    <property type="entry name" value="PUA"/>
    <property type="match status" value="1"/>
</dbReference>
<dbReference type="PROSITE" id="PS50890">
    <property type="entry name" value="PUA"/>
    <property type="match status" value="1"/>
</dbReference>
<dbReference type="InterPro" id="IPR004521">
    <property type="entry name" value="Uncharacterised_CHP00451"/>
</dbReference>
<dbReference type="NCBIfam" id="TIGR00451">
    <property type="entry name" value="unchar_dom_2"/>
    <property type="match status" value="1"/>
</dbReference>
<comment type="similarity">
    <text evidence="1">Belongs to the archaeosine synthase type 1 family.</text>
</comment>
<dbReference type="GO" id="GO:0003723">
    <property type="term" value="F:RNA binding"/>
    <property type="evidence" value="ECO:0007669"/>
    <property type="project" value="InterPro"/>
</dbReference>
<dbReference type="Proteomes" id="UP000077428">
    <property type="component" value="Unassembled WGS sequence"/>
</dbReference>
<dbReference type="InterPro" id="IPR036895">
    <property type="entry name" value="Uracil-DNA_glycosylase-like_sf"/>
</dbReference>
<dbReference type="InterPro" id="IPR029402">
    <property type="entry name" value="TGT_C2"/>
</dbReference>
<proteinExistence type="inferred from homology"/>
<dbReference type="Gene3D" id="3.40.50.10630">
    <property type="entry name" value="Uracil-DNA glycosylase-like"/>
    <property type="match status" value="1"/>
</dbReference>
<dbReference type="RefSeq" id="WP_042693538.1">
    <property type="nucleotide sequence ID" value="NZ_CABMAB010000022.1"/>
</dbReference>
<sequence length="302" mass="34332">MKVICSSEESLYRPEAVRWRNRMEIMKPLGDVVVLLPCSMKKPYSNSKSHQKFRKASRSYQELIVTSPFGICPRELENTFPIQSYDVSTTGFWSQDEIDTTGKLIEKYTEGKTVIANLSGGYLESCSQYVDDFINVCENGKPTSPDSIYNLRMELKKHDKIPRRERLLHELRSIAMYQFGPEGYNFIPDDVKTKGMYHKKILSNNKQLALLNKDYGLYRLNLAGGKVLKDLNINIVNIDFNLETNTVFAPGIQKASPNIIPNDEVVVIRNDEVVGVGKAILTGREMEECSNGIGVKIKHRVK</sequence>
<organism evidence="4 5">
    <name type="scientific">Methanobrevibacter oralis</name>
    <dbReference type="NCBI Taxonomy" id="66851"/>
    <lineage>
        <taxon>Archaea</taxon>
        <taxon>Methanobacteriati</taxon>
        <taxon>Methanobacteriota</taxon>
        <taxon>Methanomada group</taxon>
        <taxon>Methanobacteria</taxon>
        <taxon>Methanobacteriales</taxon>
        <taxon>Methanobacteriaceae</taxon>
        <taxon>Methanobrevibacter</taxon>
    </lineage>
</organism>
<evidence type="ECO:0000259" key="3">
    <source>
        <dbReference type="SMART" id="SM00359"/>
    </source>
</evidence>
<dbReference type="Pfam" id="PF17884">
    <property type="entry name" value="DUF5591"/>
    <property type="match status" value="1"/>
</dbReference>
<dbReference type="GO" id="GO:0008033">
    <property type="term" value="P:tRNA processing"/>
    <property type="evidence" value="ECO:0007669"/>
    <property type="project" value="UniProtKB-KW"/>
</dbReference>
<keyword evidence="5" id="KW-1185">Reference proteome</keyword>
<feature type="domain" description="PUA" evidence="3">
    <location>
        <begin position="234"/>
        <end position="302"/>
    </location>
</feature>
<evidence type="ECO:0000256" key="1">
    <source>
        <dbReference type="ARBA" id="ARBA00008906"/>
    </source>
</evidence>
<dbReference type="InterPro" id="IPR040777">
    <property type="entry name" value="DUF5591"/>
</dbReference>
<dbReference type="InterPro" id="IPR036974">
    <property type="entry name" value="PUA_sf"/>
</dbReference>
<dbReference type="OrthoDB" id="115061at2157"/>
<dbReference type="InterPro" id="IPR002478">
    <property type="entry name" value="PUA"/>
</dbReference>
<dbReference type="Pfam" id="PF14810">
    <property type="entry name" value="TGT_C2"/>
    <property type="match status" value="1"/>
</dbReference>
<dbReference type="AlphaFoldDB" id="A0A165ZXG1"/>
<comment type="caution">
    <text evidence="4">The sequence shown here is derived from an EMBL/GenBank/DDBJ whole genome shotgun (WGS) entry which is preliminary data.</text>
</comment>
<protein>
    <submittedName>
        <fullName evidence="4">PUA domain protein</fullName>
    </submittedName>
</protein>
<reference evidence="5" key="1">
    <citation type="journal article" date="2016" name="Genome Announc.">
        <title>Draft Genome Sequences of Methanobrevibacter curvatus DSM11111, Methanobrevibacter cuticularis DSM11139, Methanobrevibacter filiformis DSM11501, and Methanobrevibacter oralis DSM7256.</title>
        <authorList>
            <person name="Poehlein A."/>
            <person name="Seedorf H."/>
        </authorList>
    </citation>
    <scope>NUCLEOTIDE SEQUENCE [LARGE SCALE GENOMIC DNA]</scope>
    <source>
        <strain evidence="5">DSM 7256 / JCM 30027 / ZR</strain>
    </source>
</reference>
<dbReference type="CDD" id="cd21149">
    <property type="entry name" value="PUA_archaeosine_TGT"/>
    <property type="match status" value="1"/>
</dbReference>
<dbReference type="Gene3D" id="3.10.450.90">
    <property type="entry name" value="ArcTGT, C2 domain"/>
    <property type="match status" value="1"/>
</dbReference>
<dbReference type="STRING" id="66851.MBORA_15360"/>